<evidence type="ECO:0000313" key="3">
    <source>
        <dbReference type="EMBL" id="DAD88586.1"/>
    </source>
</evidence>
<feature type="domain" description="PBSX phage terminase small subunit-like N-terminal" evidence="2">
    <location>
        <begin position="1"/>
        <end position="58"/>
    </location>
</feature>
<protein>
    <submittedName>
        <fullName evidence="3">Small Terminase</fullName>
    </submittedName>
</protein>
<reference evidence="3" key="1">
    <citation type="journal article" date="2021" name="Proc. Natl. Acad. Sci. U.S.A.">
        <title>A Catalog of Tens of Thousands of Viruses from Human Metagenomes Reveals Hidden Associations with Chronic Diseases.</title>
        <authorList>
            <person name="Tisza M.J."/>
            <person name="Buck C.B."/>
        </authorList>
    </citation>
    <scope>NUCLEOTIDE SEQUENCE</scope>
    <source>
        <strain evidence="3">CtP4M4</strain>
    </source>
</reference>
<dbReference type="InterPro" id="IPR018925">
    <property type="entry name" value="XtmA-like_N"/>
</dbReference>
<proteinExistence type="predicted"/>
<feature type="compositionally biased region" description="Low complexity" evidence="1">
    <location>
        <begin position="65"/>
        <end position="79"/>
    </location>
</feature>
<feature type="region of interest" description="Disordered" evidence="1">
    <location>
        <begin position="224"/>
        <end position="243"/>
    </location>
</feature>
<organism evidence="3">
    <name type="scientific">Myoviridae sp. ctP4M4</name>
    <dbReference type="NCBI Taxonomy" id="2826647"/>
    <lineage>
        <taxon>Viruses</taxon>
        <taxon>Duplodnaviria</taxon>
        <taxon>Heunggongvirae</taxon>
        <taxon>Uroviricota</taxon>
        <taxon>Caudoviricetes</taxon>
    </lineage>
</organism>
<sequence>MARAPDPRIDEAKAMYLKGVKLVEIAHRLDLPEGTVRRWKSTHKWESERSDRKSERSKRKRGAQPGNKNSSGGPPGNKKAVTTGEFETLLFDCLEPEERQLAAAVPPDKEQLLLQEIRLLTVREHRMLKRIDLLRTSMDDSGAVSGDETGMTAVGHKKGIEKDKETDLTEYRGKLGQIQNIEDALTRVQARKQAAIDSLHRYGVDDARLEIELIRLDLAARKAGGLDDDEEPEDDGFLAALSGAAEDWTMEKKVENDEEATADI</sequence>
<feature type="compositionally biased region" description="Acidic residues" evidence="1">
    <location>
        <begin position="226"/>
        <end position="236"/>
    </location>
</feature>
<dbReference type="NCBIfam" id="NF040601">
    <property type="entry name" value="TerS_not_xtmA"/>
    <property type="match status" value="1"/>
</dbReference>
<accession>A0A8S5N2T3</accession>
<name>A0A8S5N2T3_9CAUD</name>
<dbReference type="Pfam" id="PF10668">
    <property type="entry name" value="Phage_terminase"/>
    <property type="match status" value="1"/>
</dbReference>
<dbReference type="EMBL" id="BK015043">
    <property type="protein sequence ID" value="DAD88586.1"/>
    <property type="molecule type" value="Genomic_DNA"/>
</dbReference>
<feature type="region of interest" description="Disordered" evidence="1">
    <location>
        <begin position="36"/>
        <end position="81"/>
    </location>
</feature>
<feature type="compositionally biased region" description="Basic and acidic residues" evidence="1">
    <location>
        <begin position="43"/>
        <end position="54"/>
    </location>
</feature>
<evidence type="ECO:0000256" key="1">
    <source>
        <dbReference type="SAM" id="MobiDB-lite"/>
    </source>
</evidence>
<evidence type="ECO:0000259" key="2">
    <source>
        <dbReference type="Pfam" id="PF10668"/>
    </source>
</evidence>